<keyword evidence="1" id="KW-0812">Transmembrane</keyword>
<protein>
    <submittedName>
        <fullName evidence="3">Processed acidic surface protein</fullName>
    </submittedName>
</protein>
<dbReference type="InterPro" id="IPR030832">
    <property type="entry name" value="Acidic_LPXTA"/>
</dbReference>
<evidence type="ECO:0000256" key="2">
    <source>
        <dbReference type="SAM" id="SignalP"/>
    </source>
</evidence>
<sequence>MKFIIKMLVIGIILSLLQFPNITSAAPTDEEVQTYLREIGWTERELKAYLDFYEVSLQDFKNIEALRKELGTPITKESLHELLDSYNITEEELNILLARFGEKIQDYTFIEDLDVAIDFYLTHEEEVARAERFFVSMGFEEREAHLLFQHILRLDKDTLLPALSKIQDDLRQVTTNEEALTVWRQFFEVFQLGATVYQVDDQGRSVINREDMLSSQQMDNATWILELSTASTTDVLASLTLNEEMLTSAYAAEKGEELIFTAQVVMQLSDKLYGTRMPQTATSNGAGMLVGLGLMAVGLFLSRRVRQ</sequence>
<evidence type="ECO:0000256" key="1">
    <source>
        <dbReference type="SAM" id="Phobius"/>
    </source>
</evidence>
<dbReference type="Proteomes" id="UP000215224">
    <property type="component" value="Chromosome"/>
</dbReference>
<keyword evidence="1" id="KW-1133">Transmembrane helix</keyword>
<evidence type="ECO:0000313" key="3">
    <source>
        <dbReference type="EMBL" id="AST93370.1"/>
    </source>
</evidence>
<dbReference type="STRING" id="1314751.GCA_001591425_02886"/>
<feature type="transmembrane region" description="Helical" evidence="1">
    <location>
        <begin position="285"/>
        <end position="302"/>
    </location>
</feature>
<accession>A0A223KV77</accession>
<keyword evidence="4" id="KW-1185">Reference proteome</keyword>
<gene>
    <name evidence="3" type="ORF">BC6307_19935</name>
</gene>
<dbReference type="AlphaFoldDB" id="A0A223KV77"/>
<dbReference type="NCBIfam" id="TIGR04383">
    <property type="entry name" value="acidic_w_LPXTA"/>
    <property type="match status" value="1"/>
</dbReference>
<dbReference type="EMBL" id="CP018866">
    <property type="protein sequence ID" value="AST93370.1"/>
    <property type="molecule type" value="Genomic_DNA"/>
</dbReference>
<keyword evidence="2" id="KW-0732">Signal</keyword>
<organism evidence="3 4">
    <name type="scientific">Sutcliffiella cohnii</name>
    <dbReference type="NCBI Taxonomy" id="33932"/>
    <lineage>
        <taxon>Bacteria</taxon>
        <taxon>Bacillati</taxon>
        <taxon>Bacillota</taxon>
        <taxon>Bacilli</taxon>
        <taxon>Bacillales</taxon>
        <taxon>Bacillaceae</taxon>
        <taxon>Sutcliffiella</taxon>
    </lineage>
</organism>
<dbReference type="RefSeq" id="WP_066417527.1">
    <property type="nucleotide sequence ID" value="NZ_CP018866.1"/>
</dbReference>
<proteinExistence type="predicted"/>
<name>A0A223KV77_9BACI</name>
<keyword evidence="1" id="KW-0472">Membrane</keyword>
<reference evidence="3 4" key="1">
    <citation type="submission" date="2016-12" db="EMBL/GenBank/DDBJ databases">
        <title>The whole genome sequencing and assembly of Bacillus cohnii DSM 6307T strain.</title>
        <authorList>
            <person name="Lee Y.-J."/>
            <person name="Yi H."/>
            <person name="Bahn Y.-S."/>
            <person name="Kim J.F."/>
            <person name="Lee D.-W."/>
        </authorList>
    </citation>
    <scope>NUCLEOTIDE SEQUENCE [LARGE SCALE GENOMIC DNA]</scope>
    <source>
        <strain evidence="3 4">DSM 6307</strain>
    </source>
</reference>
<dbReference type="KEGG" id="bcoh:BC6307_19935"/>
<feature type="chain" id="PRO_5011243413" evidence="2">
    <location>
        <begin position="26"/>
        <end position="307"/>
    </location>
</feature>
<dbReference type="NCBIfam" id="TIGR01167">
    <property type="entry name" value="LPXTG_anchor"/>
    <property type="match status" value="1"/>
</dbReference>
<evidence type="ECO:0000313" key="4">
    <source>
        <dbReference type="Proteomes" id="UP000215224"/>
    </source>
</evidence>
<feature type="signal peptide" evidence="2">
    <location>
        <begin position="1"/>
        <end position="25"/>
    </location>
</feature>